<dbReference type="RefSeq" id="WP_152172057.1">
    <property type="nucleotide sequence ID" value="NZ_CP045096.1"/>
</dbReference>
<gene>
    <name evidence="2" type="ORF">F9278_36220</name>
</gene>
<evidence type="ECO:0000256" key="1">
    <source>
        <dbReference type="SAM" id="MobiDB-lite"/>
    </source>
</evidence>
<feature type="compositionally biased region" description="Acidic residues" evidence="1">
    <location>
        <begin position="491"/>
        <end position="511"/>
    </location>
</feature>
<organism evidence="2 3">
    <name type="scientific">Streptomyces phaeolivaceus</name>
    <dbReference type="NCBI Taxonomy" id="2653200"/>
    <lineage>
        <taxon>Bacteria</taxon>
        <taxon>Bacillati</taxon>
        <taxon>Actinomycetota</taxon>
        <taxon>Actinomycetes</taxon>
        <taxon>Kitasatosporales</taxon>
        <taxon>Streptomycetaceae</taxon>
        <taxon>Streptomyces</taxon>
    </lineage>
</organism>
<dbReference type="InterPro" id="IPR021145">
    <property type="entry name" value="Portal_protein_SPP1_Gp6-like"/>
</dbReference>
<evidence type="ECO:0000313" key="2">
    <source>
        <dbReference type="EMBL" id="QFR00727.1"/>
    </source>
</evidence>
<proteinExistence type="predicted"/>
<dbReference type="EMBL" id="CP045096">
    <property type="protein sequence ID" value="QFR00727.1"/>
    <property type="molecule type" value="Genomic_DNA"/>
</dbReference>
<name>A0A5P8KCJ5_9ACTN</name>
<reference evidence="2 3" key="1">
    <citation type="submission" date="2019-10" db="EMBL/GenBank/DDBJ databases">
        <title>Streptomyces sp. strain GY16 isolated from leaves of Broussonetia papyrifera.</title>
        <authorList>
            <person name="Mo P."/>
        </authorList>
    </citation>
    <scope>NUCLEOTIDE SEQUENCE [LARGE SCALE GENOMIC DNA]</scope>
    <source>
        <strain evidence="2 3">GY16</strain>
    </source>
</reference>
<accession>A0A5P8KCJ5</accession>
<sequence>MPATLGQALQLVSLLESELIRRQAAIDEYNSYYRGKQPLKFASDDFAKFHGNRYKDFSDNWVQVVADSPVERLTVTGFQASGETTADKDLWEVWQVNGLDTDSQLGFLGAIVSGRSFVLVWGDPDDDEMPVVTFEDAAQCIVVYEPGSRVKRRAGLKRWQDGNMDYATLYLPDQLWKFERPLLKQSKSPQMADVDEAMRLWLPPGAEGRLRTWAPREEEVLREPNPQPNPMGLVPLVELPNRPMLANDPISDVAGVIAMQDAINLIWAQLFTASDYASFPQRVVLGAERPMIPKLNSAGEIVGRQPVELSKFAVDRVAWITGKDAKIAEWQAVNLAAYTQIVEVAVGHVAAQTRTPQHYLIGKMANLSGDALLAAETGLVKRCDEEKLWFGQGLREVSRLVYLARGEDAKARAMRAGTVLWADSESRSYAQLADALVKLKDIGFPFEWLALRYGLTPTEVADVVAMREREAEMDPIAAATQMLAQRRAPGEEGDVVEDEDQDADVEEGALV</sequence>
<evidence type="ECO:0000313" key="3">
    <source>
        <dbReference type="Proteomes" id="UP000327294"/>
    </source>
</evidence>
<dbReference type="Proteomes" id="UP000327294">
    <property type="component" value="Chromosome"/>
</dbReference>
<feature type="region of interest" description="Disordered" evidence="1">
    <location>
        <begin position="486"/>
        <end position="511"/>
    </location>
</feature>
<dbReference type="AlphaFoldDB" id="A0A5P8KCJ5"/>
<dbReference type="Pfam" id="PF05133">
    <property type="entry name" value="SPP1_portal"/>
    <property type="match status" value="1"/>
</dbReference>
<dbReference type="KEGG" id="sphv:F9278_36220"/>
<protein>
    <submittedName>
        <fullName evidence="2">Phage portal protein</fullName>
    </submittedName>
</protein>
<keyword evidence="3" id="KW-1185">Reference proteome</keyword>